<feature type="transmembrane region" description="Helical" evidence="1">
    <location>
        <begin position="221"/>
        <end position="239"/>
    </location>
</feature>
<reference evidence="3" key="1">
    <citation type="submission" date="2021-04" db="EMBL/GenBank/DDBJ databases">
        <title>Dactylosporangium aurantiacum NRRL B-8018 full assembly.</title>
        <authorList>
            <person name="Hartkoorn R.C."/>
            <person name="Beaudoing E."/>
            <person name="Hot D."/>
        </authorList>
    </citation>
    <scope>NUCLEOTIDE SEQUENCE</scope>
    <source>
        <strain evidence="3">NRRL B-8018</strain>
    </source>
</reference>
<dbReference type="AlphaFoldDB" id="A0A9Q9I833"/>
<keyword evidence="1" id="KW-0472">Membrane</keyword>
<protein>
    <recommendedName>
        <fullName evidence="2">DUF6545 domain-containing protein</fullName>
    </recommendedName>
</protein>
<feature type="transmembrane region" description="Helical" evidence="1">
    <location>
        <begin position="143"/>
        <end position="162"/>
    </location>
</feature>
<proteinExistence type="predicted"/>
<dbReference type="InterPro" id="IPR050039">
    <property type="entry name" value="MAB_1171c-like"/>
</dbReference>
<keyword evidence="1" id="KW-0812">Transmembrane</keyword>
<evidence type="ECO:0000259" key="2">
    <source>
        <dbReference type="Pfam" id="PF20182"/>
    </source>
</evidence>
<sequence length="401" mass="43726">MNGLIYPVAAAVAWIALAYRLVRGLRQDPRDPALYVVCTAFALMGVIFTVSTPAVWARLDAAADIPNLALLISQSGVIAFSGTIQCLIIFWTNPPADGWRQARWRVLWVIAVLAAMAVLFTRAERYGERPTDAAATYAHDPAYAVYLGCYVAMVALGVVDIIRLCLPYARDAGRSWLSRGLRLTAVGAGFGILYCAIRAVTLVEGQLDTDARPLEGLVPPVAALGAMLIVVGLTLPSLGPRLSRVGSWQAQRSAYRRLHPLWTAVAVTVPEVVLDPAHEPPRRIVRDVDRRLRRRVVEIGDGIRQLRHHLADAPDRDAVAYAASLVAACEAHQASLDGTLDEARRARWNAWRATPPATGHRSAPFDGGHIDFADEVRWLVAVSRALHSTTRNPDRTPGLAR</sequence>
<dbReference type="OrthoDB" id="3685619at2"/>
<dbReference type="InterPro" id="IPR046675">
    <property type="entry name" value="DUF6545"/>
</dbReference>
<organism evidence="3 4">
    <name type="scientific">Dactylosporangium aurantiacum</name>
    <dbReference type="NCBI Taxonomy" id="35754"/>
    <lineage>
        <taxon>Bacteria</taxon>
        <taxon>Bacillati</taxon>
        <taxon>Actinomycetota</taxon>
        <taxon>Actinomycetes</taxon>
        <taxon>Micromonosporales</taxon>
        <taxon>Micromonosporaceae</taxon>
        <taxon>Dactylosporangium</taxon>
    </lineage>
</organism>
<feature type="transmembrane region" description="Helical" evidence="1">
    <location>
        <begin position="6"/>
        <end position="22"/>
    </location>
</feature>
<dbReference type="Proteomes" id="UP001058003">
    <property type="component" value="Chromosome"/>
</dbReference>
<dbReference type="EMBL" id="CP073767">
    <property type="protein sequence ID" value="UWZ50881.1"/>
    <property type="molecule type" value="Genomic_DNA"/>
</dbReference>
<feature type="transmembrane region" description="Helical" evidence="1">
    <location>
        <begin position="104"/>
        <end position="123"/>
    </location>
</feature>
<feature type="transmembrane region" description="Helical" evidence="1">
    <location>
        <begin position="68"/>
        <end position="92"/>
    </location>
</feature>
<feature type="domain" description="DUF6545" evidence="2">
    <location>
        <begin position="248"/>
        <end position="388"/>
    </location>
</feature>
<name>A0A9Q9I833_9ACTN</name>
<accession>A0A9Q9I833</accession>
<keyword evidence="4" id="KW-1185">Reference proteome</keyword>
<dbReference type="KEGG" id="daur:Daura_29215"/>
<evidence type="ECO:0000313" key="3">
    <source>
        <dbReference type="EMBL" id="UWZ50881.1"/>
    </source>
</evidence>
<dbReference type="Pfam" id="PF20182">
    <property type="entry name" value="DUF6545"/>
    <property type="match status" value="1"/>
</dbReference>
<dbReference type="RefSeq" id="WP_052386366.1">
    <property type="nucleotide sequence ID" value="NZ_CP073767.1"/>
</dbReference>
<evidence type="ECO:0000256" key="1">
    <source>
        <dbReference type="SAM" id="Phobius"/>
    </source>
</evidence>
<feature type="transmembrane region" description="Helical" evidence="1">
    <location>
        <begin position="34"/>
        <end position="56"/>
    </location>
</feature>
<keyword evidence="1" id="KW-1133">Transmembrane helix</keyword>
<feature type="transmembrane region" description="Helical" evidence="1">
    <location>
        <begin position="183"/>
        <end position="201"/>
    </location>
</feature>
<gene>
    <name evidence="3" type="ORF">Daura_29215</name>
</gene>
<evidence type="ECO:0000313" key="4">
    <source>
        <dbReference type="Proteomes" id="UP001058003"/>
    </source>
</evidence>
<dbReference type="NCBIfam" id="NF042915">
    <property type="entry name" value="MAB_1171c_fam"/>
    <property type="match status" value="1"/>
</dbReference>